<evidence type="ECO:0000259" key="25">
    <source>
        <dbReference type="Pfam" id="PF02932"/>
    </source>
</evidence>
<keyword evidence="4" id="KW-1003">Cell membrane</keyword>
<protein>
    <recommendedName>
        <fullName evidence="21">Acetylcholine receptor subunit gamma</fullName>
    </recommendedName>
</protein>
<comment type="subunit">
    <text evidence="2">Pentamer of two alpha chains, and one each of the beta, delta, and gamma (in immature muscle) or epsilon (in mature muscle) chains.</text>
</comment>
<keyword evidence="8" id="KW-0770">Synapse</keyword>
<dbReference type="PROSITE" id="PS00236">
    <property type="entry name" value="NEUROTR_ION_CHANNEL"/>
    <property type="match status" value="1"/>
</dbReference>
<comment type="caution">
    <text evidence="26">The sequence shown here is derived from an EMBL/GenBank/DDBJ whole genome shotgun (WGS) entry which is preliminary data.</text>
</comment>
<keyword evidence="12" id="KW-0675">Receptor</keyword>
<dbReference type="CDD" id="cd19029">
    <property type="entry name" value="LGIC_ECD_nAChR_G"/>
    <property type="match status" value="1"/>
</dbReference>
<dbReference type="InterPro" id="IPR006029">
    <property type="entry name" value="Neurotrans-gated_channel_TM"/>
</dbReference>
<evidence type="ECO:0000256" key="4">
    <source>
        <dbReference type="ARBA" id="ARBA00022475"/>
    </source>
</evidence>
<keyword evidence="10 22" id="KW-0472">Membrane</keyword>
<evidence type="ECO:0000256" key="17">
    <source>
        <dbReference type="ARBA" id="ARBA00034104"/>
    </source>
</evidence>
<dbReference type="Gene3D" id="1.20.58.390">
    <property type="entry name" value="Neurotransmitter-gated ion-channel transmembrane domain"/>
    <property type="match status" value="2"/>
</dbReference>
<evidence type="ECO:0000313" key="26">
    <source>
        <dbReference type="EMBL" id="KAK1336746.1"/>
    </source>
</evidence>
<dbReference type="Proteomes" id="UP001177744">
    <property type="component" value="Unassembled WGS sequence"/>
</dbReference>
<accession>A0AA40HSS4</accession>
<feature type="transmembrane region" description="Helical" evidence="22">
    <location>
        <begin position="346"/>
        <end position="369"/>
    </location>
</feature>
<evidence type="ECO:0000256" key="19">
    <source>
        <dbReference type="ARBA" id="ARBA00036239"/>
    </source>
</evidence>
<dbReference type="InterPro" id="IPR006201">
    <property type="entry name" value="Neur_channel"/>
</dbReference>
<dbReference type="InterPro" id="IPR006202">
    <property type="entry name" value="Neur_chan_lig-bd"/>
</dbReference>
<keyword evidence="27" id="KW-1185">Reference proteome</keyword>
<keyword evidence="5 22" id="KW-0812">Transmembrane</keyword>
<evidence type="ECO:0000256" key="9">
    <source>
        <dbReference type="ARBA" id="ARBA00023065"/>
    </source>
</evidence>
<evidence type="ECO:0000256" key="8">
    <source>
        <dbReference type="ARBA" id="ARBA00023018"/>
    </source>
</evidence>
<evidence type="ECO:0000256" key="7">
    <source>
        <dbReference type="ARBA" id="ARBA00022989"/>
    </source>
</evidence>
<sequence length="602" mass="66607">MRPESASLGLRPGELPSPPVPSESCDTMHRGQGQLFLLPLLAICLVPAPRLTAVCFRSPGPEPGGASAGRPDAQLQPPLRPAQRDADVVNVSLKLTLTNLISLNEREEALTTNVWIEMQWCDYRLRWDPQDYEGLWVLRVPSTMVWRPDVVLENNVDGVFEVALYCNVLVSPDGCVYWLPPAIFRSSCPVSVTYFPFDWQNCSLIFQSQTYSTNEINLQLSQEDGQTIEWIFIDPEAFTENGEWAIRHRPAKMFLDAAAPAEEAGHQRVVFYLLIQRKPLFYVINIIAPCVLISSVAILIYFLPAKAGGQKCTVAINVLLAQTVFLFLVAKKVPETSQAVPLISKYLTFLLVVTILIVVNAVVVLNVSLRSPHTHSMARGVRKARSLPAPSSIFLLRPLTCTSLAPLSLCIFLTCHIQQQNLVFLRLLPQLLRMHVRPLAPAAVQDARPRLQNGSSSGWSISGGEEAALCLPRSELLFRQRQRNGLVRAALEKLEKGLEPGQSQVLCGSLKQATPAIQACVEACNFIARAQHQRNHFDSGNEEWFLVGRVLDRVCFLAMLSLFVCGTAGIFFVATTTGCPPCHSLETLTPTCPRLTESTNCC</sequence>
<dbReference type="PRINTS" id="PR00254">
    <property type="entry name" value="NICOTINICR"/>
</dbReference>
<dbReference type="AlphaFoldDB" id="A0AA40HSS4"/>
<dbReference type="GO" id="GO:0022848">
    <property type="term" value="F:acetylcholine-gated monoatomic cation-selective channel activity"/>
    <property type="evidence" value="ECO:0007669"/>
    <property type="project" value="InterPro"/>
</dbReference>
<feature type="region of interest" description="Disordered" evidence="23">
    <location>
        <begin position="61"/>
        <end position="83"/>
    </location>
</feature>
<keyword evidence="3 22" id="KW-0813">Transport</keyword>
<dbReference type="InterPro" id="IPR002394">
    <property type="entry name" value="Nicotinic_acetylcholine_rcpt"/>
</dbReference>
<dbReference type="FunFam" id="1.20.58.390:FF:000036">
    <property type="entry name" value="Nicotinic acetylcholine receptor subunit gamma"/>
    <property type="match status" value="1"/>
</dbReference>
<keyword evidence="14" id="KW-0628">Postsynaptic cell membrane</keyword>
<evidence type="ECO:0000256" key="23">
    <source>
        <dbReference type="SAM" id="MobiDB-lite"/>
    </source>
</evidence>
<evidence type="ECO:0000256" key="11">
    <source>
        <dbReference type="ARBA" id="ARBA00023157"/>
    </source>
</evidence>
<comment type="catalytic activity">
    <reaction evidence="18">
        <text>K(+)(in) = K(+)(out)</text>
        <dbReference type="Rhea" id="RHEA:29463"/>
        <dbReference type="ChEBI" id="CHEBI:29103"/>
    </reaction>
</comment>
<feature type="transmembrane region" description="Helical" evidence="22">
    <location>
        <begin position="280"/>
        <end position="302"/>
    </location>
</feature>
<keyword evidence="6" id="KW-0732">Signal</keyword>
<dbReference type="EMBL" id="JAULJE010000012">
    <property type="protein sequence ID" value="KAK1336746.1"/>
    <property type="molecule type" value="Genomic_DNA"/>
</dbReference>
<evidence type="ECO:0000256" key="5">
    <source>
        <dbReference type="ARBA" id="ARBA00022692"/>
    </source>
</evidence>
<dbReference type="FunFam" id="2.70.170.10:FF:000012">
    <property type="entry name" value="Nicotinic acetylcholine receptor subunit gamma"/>
    <property type="match status" value="1"/>
</dbReference>
<dbReference type="InterPro" id="IPR018000">
    <property type="entry name" value="Neurotransmitter_ion_chnl_CS"/>
</dbReference>
<dbReference type="PRINTS" id="PR00252">
    <property type="entry name" value="NRIONCHANNEL"/>
</dbReference>
<dbReference type="InterPro" id="IPR036719">
    <property type="entry name" value="Neuro-gated_channel_TM_sf"/>
</dbReference>
<keyword evidence="9 22" id="KW-0406">Ion transport</keyword>
<dbReference type="SUPFAM" id="SSF90112">
    <property type="entry name" value="Neurotransmitter-gated ion-channel transmembrane pore"/>
    <property type="match status" value="1"/>
</dbReference>
<evidence type="ECO:0000256" key="14">
    <source>
        <dbReference type="ARBA" id="ARBA00023257"/>
    </source>
</evidence>
<evidence type="ECO:0000256" key="22">
    <source>
        <dbReference type="RuleBase" id="RU000687"/>
    </source>
</evidence>
<evidence type="ECO:0000256" key="20">
    <source>
        <dbReference type="ARBA" id="ARBA00038482"/>
    </source>
</evidence>
<evidence type="ECO:0000256" key="2">
    <source>
        <dbReference type="ARBA" id="ARBA00011357"/>
    </source>
</evidence>
<reference evidence="26" key="1">
    <citation type="submission" date="2023-06" db="EMBL/GenBank/DDBJ databases">
        <title>Reference genome for the Northern bat (Eptesicus nilssonii), a most northern bat species.</title>
        <authorList>
            <person name="Laine V.N."/>
            <person name="Pulliainen A.T."/>
            <person name="Lilley T.M."/>
        </authorList>
    </citation>
    <scope>NUCLEOTIDE SEQUENCE</scope>
    <source>
        <strain evidence="26">BLF_Eptnil</strain>
        <tissue evidence="26">Kidney</tissue>
    </source>
</reference>
<evidence type="ECO:0000256" key="13">
    <source>
        <dbReference type="ARBA" id="ARBA00023180"/>
    </source>
</evidence>
<evidence type="ECO:0000256" key="18">
    <source>
        <dbReference type="ARBA" id="ARBA00034430"/>
    </source>
</evidence>
<evidence type="ECO:0000256" key="1">
    <source>
        <dbReference type="ARBA" id="ARBA00003328"/>
    </source>
</evidence>
<evidence type="ECO:0000256" key="16">
    <source>
        <dbReference type="ARBA" id="ARBA00023303"/>
    </source>
</evidence>
<dbReference type="InterPro" id="IPR036734">
    <property type="entry name" value="Neur_chan_lig-bd_sf"/>
</dbReference>
<evidence type="ECO:0000313" key="27">
    <source>
        <dbReference type="Proteomes" id="UP001177744"/>
    </source>
</evidence>
<dbReference type="InterPro" id="IPR038050">
    <property type="entry name" value="Neuro_actylchol_rec"/>
</dbReference>
<feature type="transmembrane region" description="Helical" evidence="22">
    <location>
        <begin position="314"/>
        <end position="334"/>
    </location>
</feature>
<comment type="catalytic activity">
    <reaction evidence="19">
        <text>Na(+)(in) = Na(+)(out)</text>
        <dbReference type="Rhea" id="RHEA:34963"/>
        <dbReference type="ChEBI" id="CHEBI:29101"/>
    </reaction>
</comment>
<evidence type="ECO:0000256" key="3">
    <source>
        <dbReference type="ARBA" id="ARBA00022448"/>
    </source>
</evidence>
<feature type="transmembrane region" description="Helical" evidence="22">
    <location>
        <begin position="554"/>
        <end position="574"/>
    </location>
</feature>
<dbReference type="CDD" id="cd19064">
    <property type="entry name" value="LGIC_TM_nAChR"/>
    <property type="match status" value="1"/>
</dbReference>
<dbReference type="Pfam" id="PF02931">
    <property type="entry name" value="Neur_chan_LBD"/>
    <property type="match status" value="1"/>
</dbReference>
<comment type="function">
    <text evidence="1">After binding acetylcholine, the AChR responds by an extensive change in conformation that affects all subunits and leads to opening of an ion-conducting channel across the plasma membrane.</text>
</comment>
<keyword evidence="15" id="KW-1071">Ligand-gated ion channel</keyword>
<dbReference type="Pfam" id="PF02932">
    <property type="entry name" value="Neur_chan_memb"/>
    <property type="match status" value="2"/>
</dbReference>
<evidence type="ECO:0000259" key="24">
    <source>
        <dbReference type="Pfam" id="PF02931"/>
    </source>
</evidence>
<keyword evidence="16 22" id="KW-0407">Ion channel</keyword>
<comment type="similarity">
    <text evidence="20">Belongs to the ligand-gated ion channel (TC 1.A.9) family. Acetylcholine receptor (TC 1.A.9.1) subfamily. Gamma/CHRNG sub-subfamily.</text>
</comment>
<keyword evidence="7 22" id="KW-1133">Transmembrane helix</keyword>
<organism evidence="26 27">
    <name type="scientific">Cnephaeus nilssonii</name>
    <name type="common">Northern bat</name>
    <name type="synonym">Eptesicus nilssonii</name>
    <dbReference type="NCBI Taxonomy" id="3371016"/>
    <lineage>
        <taxon>Eukaryota</taxon>
        <taxon>Metazoa</taxon>
        <taxon>Chordata</taxon>
        <taxon>Craniata</taxon>
        <taxon>Vertebrata</taxon>
        <taxon>Euteleostomi</taxon>
        <taxon>Mammalia</taxon>
        <taxon>Eutheria</taxon>
        <taxon>Laurasiatheria</taxon>
        <taxon>Chiroptera</taxon>
        <taxon>Yangochiroptera</taxon>
        <taxon>Vespertilionidae</taxon>
        <taxon>Cnephaeus</taxon>
    </lineage>
</organism>
<evidence type="ECO:0000256" key="10">
    <source>
        <dbReference type="ARBA" id="ARBA00023136"/>
    </source>
</evidence>
<evidence type="ECO:0000256" key="15">
    <source>
        <dbReference type="ARBA" id="ARBA00023286"/>
    </source>
</evidence>
<dbReference type="FunFam" id="1.20.58.390:FF:000010">
    <property type="entry name" value="Nicotinic acetylcholine receptor subunit epsilon"/>
    <property type="match status" value="1"/>
</dbReference>
<feature type="domain" description="Neurotransmitter-gated ion-channel transmembrane" evidence="25">
    <location>
        <begin position="422"/>
        <end position="571"/>
    </location>
</feature>
<feature type="domain" description="Neurotransmitter-gated ion-channel transmembrane" evidence="25">
    <location>
        <begin position="286"/>
        <end position="390"/>
    </location>
</feature>
<gene>
    <name evidence="26" type="ORF">QTO34_002781</name>
</gene>
<evidence type="ECO:0000256" key="12">
    <source>
        <dbReference type="ARBA" id="ARBA00023170"/>
    </source>
</evidence>
<dbReference type="SUPFAM" id="SSF63712">
    <property type="entry name" value="Nicotinic receptor ligand binding domain-like"/>
    <property type="match status" value="1"/>
</dbReference>
<dbReference type="GO" id="GO:0045211">
    <property type="term" value="C:postsynaptic membrane"/>
    <property type="evidence" value="ECO:0007669"/>
    <property type="project" value="UniProtKB-SubCell"/>
</dbReference>
<evidence type="ECO:0000256" key="21">
    <source>
        <dbReference type="ARBA" id="ARBA00039195"/>
    </source>
</evidence>
<keyword evidence="11" id="KW-1015">Disulfide bond</keyword>
<evidence type="ECO:0000256" key="6">
    <source>
        <dbReference type="ARBA" id="ARBA00022729"/>
    </source>
</evidence>
<dbReference type="GO" id="GO:0004888">
    <property type="term" value="F:transmembrane signaling receptor activity"/>
    <property type="evidence" value="ECO:0007669"/>
    <property type="project" value="InterPro"/>
</dbReference>
<feature type="region of interest" description="Disordered" evidence="23">
    <location>
        <begin position="1"/>
        <end position="24"/>
    </location>
</feature>
<feature type="domain" description="Neurotransmitter-gated ion-channel ligand-binding" evidence="24">
    <location>
        <begin position="78"/>
        <end position="279"/>
    </location>
</feature>
<dbReference type="GO" id="GO:0031594">
    <property type="term" value="C:neuromuscular junction"/>
    <property type="evidence" value="ECO:0007669"/>
    <property type="project" value="UniProtKB-ARBA"/>
</dbReference>
<comment type="subcellular location">
    <subcellularLocation>
        <location evidence="17">Postsynaptic cell membrane</location>
        <topology evidence="17">Multi-pass membrane protein</topology>
    </subcellularLocation>
</comment>
<proteinExistence type="inferred from homology"/>
<dbReference type="PANTHER" id="PTHR18945">
    <property type="entry name" value="NEUROTRANSMITTER GATED ION CHANNEL"/>
    <property type="match status" value="1"/>
</dbReference>
<keyword evidence="13" id="KW-0325">Glycoprotein</keyword>
<name>A0AA40HSS4_CNENI</name>
<dbReference type="Gene3D" id="2.70.170.10">
    <property type="entry name" value="Neurotransmitter-gated ion-channel ligand-binding domain"/>
    <property type="match status" value="1"/>
</dbReference>